<dbReference type="Proteomes" id="UP001163846">
    <property type="component" value="Unassembled WGS sequence"/>
</dbReference>
<feature type="compositionally biased region" description="Polar residues" evidence="1">
    <location>
        <begin position="124"/>
        <end position="148"/>
    </location>
</feature>
<feature type="signal peptide" evidence="3">
    <location>
        <begin position="1"/>
        <end position="17"/>
    </location>
</feature>
<dbReference type="AlphaFoldDB" id="A0AA38P795"/>
<evidence type="ECO:0000256" key="2">
    <source>
        <dbReference type="SAM" id="Phobius"/>
    </source>
</evidence>
<gene>
    <name evidence="4" type="ORF">F5878DRAFT_621924</name>
</gene>
<keyword evidence="2" id="KW-0472">Membrane</keyword>
<evidence type="ECO:0000256" key="3">
    <source>
        <dbReference type="SAM" id="SignalP"/>
    </source>
</evidence>
<evidence type="ECO:0000313" key="4">
    <source>
        <dbReference type="EMBL" id="KAJ3837594.1"/>
    </source>
</evidence>
<feature type="transmembrane region" description="Helical" evidence="2">
    <location>
        <begin position="170"/>
        <end position="197"/>
    </location>
</feature>
<feature type="region of interest" description="Disordered" evidence="1">
    <location>
        <begin position="124"/>
        <end position="165"/>
    </location>
</feature>
<name>A0AA38P795_9AGAR</name>
<keyword evidence="2" id="KW-0812">Transmembrane</keyword>
<feature type="chain" id="PRO_5041426961" description="Mid2 domain-containing protein" evidence="3">
    <location>
        <begin position="18"/>
        <end position="281"/>
    </location>
</feature>
<evidence type="ECO:0000313" key="5">
    <source>
        <dbReference type="Proteomes" id="UP001163846"/>
    </source>
</evidence>
<proteinExistence type="predicted"/>
<organism evidence="4 5">
    <name type="scientific">Lentinula raphanica</name>
    <dbReference type="NCBI Taxonomy" id="153919"/>
    <lineage>
        <taxon>Eukaryota</taxon>
        <taxon>Fungi</taxon>
        <taxon>Dikarya</taxon>
        <taxon>Basidiomycota</taxon>
        <taxon>Agaricomycotina</taxon>
        <taxon>Agaricomycetes</taxon>
        <taxon>Agaricomycetidae</taxon>
        <taxon>Agaricales</taxon>
        <taxon>Marasmiineae</taxon>
        <taxon>Omphalotaceae</taxon>
        <taxon>Lentinula</taxon>
    </lineage>
</organism>
<comment type="caution">
    <text evidence="4">The sequence shown here is derived from an EMBL/GenBank/DDBJ whole genome shotgun (WGS) entry which is preliminary data.</text>
</comment>
<protein>
    <recommendedName>
        <fullName evidence="6">Mid2 domain-containing protein</fullName>
    </recommendedName>
</protein>
<keyword evidence="5" id="KW-1185">Reference proteome</keyword>
<sequence>MFWFAASLALLIGKTLSQDIILWEFGIGRLASGQTTLPLELIGTPDGGLSTTYLYQVVSTGIVVSRTIIASASGWVEHFAPTHEIQCNFFPSQTASGVCFDETQTNSGTPTPVVLAVITPSGFGSSTGGNPSSTETSSSALPPQTPVQTINATSPTNSISTTTPTPSHGLSVGVIIGVTIAGTLALCVLGILVWCLFRRRQRQPTGADQAELGMTTAETIAPFLYAPPSRVIPNTEIHTDPPPYYTSSEGISAASGSISTEALSAPTTLAHSIRPRTSAKG</sequence>
<keyword evidence="3" id="KW-0732">Signal</keyword>
<evidence type="ECO:0000256" key="1">
    <source>
        <dbReference type="SAM" id="MobiDB-lite"/>
    </source>
</evidence>
<feature type="compositionally biased region" description="Low complexity" evidence="1">
    <location>
        <begin position="149"/>
        <end position="165"/>
    </location>
</feature>
<reference evidence="4" key="1">
    <citation type="submission" date="2022-08" db="EMBL/GenBank/DDBJ databases">
        <authorList>
            <consortium name="DOE Joint Genome Institute"/>
            <person name="Min B."/>
            <person name="Riley R."/>
            <person name="Sierra-Patev S."/>
            <person name="Naranjo-Ortiz M."/>
            <person name="Looney B."/>
            <person name="Konkel Z."/>
            <person name="Slot J.C."/>
            <person name="Sakamoto Y."/>
            <person name="Steenwyk J.L."/>
            <person name="Rokas A."/>
            <person name="Carro J."/>
            <person name="Camarero S."/>
            <person name="Ferreira P."/>
            <person name="Molpeceres G."/>
            <person name="Ruiz-Duenas F.J."/>
            <person name="Serrano A."/>
            <person name="Henrissat B."/>
            <person name="Drula E."/>
            <person name="Hughes K.W."/>
            <person name="Mata J.L."/>
            <person name="Ishikawa N.K."/>
            <person name="Vargas-Isla R."/>
            <person name="Ushijima S."/>
            <person name="Smith C.A."/>
            <person name="Ahrendt S."/>
            <person name="Andreopoulos W."/>
            <person name="He G."/>
            <person name="Labutti K."/>
            <person name="Lipzen A."/>
            <person name="Ng V."/>
            <person name="Sandor L."/>
            <person name="Barry K."/>
            <person name="Martinez A.T."/>
            <person name="Xiao Y."/>
            <person name="Gibbons J.G."/>
            <person name="Terashima K."/>
            <person name="Hibbett D.S."/>
            <person name="Grigoriev I.V."/>
        </authorList>
    </citation>
    <scope>NUCLEOTIDE SEQUENCE</scope>
    <source>
        <strain evidence="4">TFB9207</strain>
    </source>
</reference>
<accession>A0AA38P795</accession>
<dbReference type="EMBL" id="MU806235">
    <property type="protein sequence ID" value="KAJ3837594.1"/>
    <property type="molecule type" value="Genomic_DNA"/>
</dbReference>
<evidence type="ECO:0008006" key="6">
    <source>
        <dbReference type="Google" id="ProtNLM"/>
    </source>
</evidence>
<keyword evidence="2" id="KW-1133">Transmembrane helix</keyword>